<keyword evidence="5" id="KW-0548">Nucleotidyltransferase</keyword>
<reference evidence="11" key="1">
    <citation type="journal article" date="2023" name="bioRxiv">
        <title>Scaffold-level genome assemblies of two parasitoid biocontrol wasps reveal the parthenogenesis mechanism and an associated novel virus.</title>
        <authorList>
            <person name="Inwood S."/>
            <person name="Skelly J."/>
            <person name="Guhlin J."/>
            <person name="Harrop T."/>
            <person name="Goldson S."/>
            <person name="Dearden P."/>
        </authorList>
    </citation>
    <scope>NUCLEOTIDE SEQUENCE</scope>
    <source>
        <strain evidence="11">Irish</strain>
        <tissue evidence="11">Whole body</tissue>
    </source>
</reference>
<evidence type="ECO:0000256" key="7">
    <source>
        <dbReference type="ARBA" id="ARBA00022723"/>
    </source>
</evidence>
<keyword evidence="4 10" id="KW-0808">Transferase</keyword>
<keyword evidence="6 10" id="KW-0235">DNA replication</keyword>
<evidence type="ECO:0000256" key="6">
    <source>
        <dbReference type="ARBA" id="ARBA00022705"/>
    </source>
</evidence>
<evidence type="ECO:0000256" key="3">
    <source>
        <dbReference type="ARBA" id="ARBA00022515"/>
    </source>
</evidence>
<sequence>MDGIIVDKKTRLLKLYYKIFFPIDEIAEWLSYGDEKNLKFREFAYTTVNGAFKRYISFANRDEMVKTFYTEAPAKVDISAIYNVRPQYIEKSNLRPIKKELVFDIDLTDYDEVRICCSGAKICDKCWNYMAIACKILDASFREDWGFKNILWVYSGRRGIHIWVCDEHIQLLNNIQRAAIIDFFQLVKGNMFGKTRVHLNKLHFSVRRALKIIEPYFIPLIVVEQDMLGNKQRMDKFLDSIPTKEIRNEVGLLLEKYTSSLDRWQAFLIYIKTEMESMNKVWIQRPYFIEETILRYCYPRIDVSVTTGINHLLKLPFSVHPETGKIAIALDLNKINSFKPNTAPTMQSIWNEKIAYNSNIKFENKINKISDTTENMKEYEKTSLKDSVDVFKQFLANMRANRLPPAIDPQTESKFERISIRSLRYY</sequence>
<comment type="similarity">
    <text evidence="1 10">Belongs to the eukaryotic-type primase small subunit family.</text>
</comment>
<dbReference type="NCBIfam" id="TIGR00335">
    <property type="entry name" value="primase_sml"/>
    <property type="match status" value="1"/>
</dbReference>
<proteinExistence type="inferred from homology"/>
<evidence type="ECO:0000256" key="2">
    <source>
        <dbReference type="ARBA" id="ARBA00022478"/>
    </source>
</evidence>
<dbReference type="GO" id="GO:0006269">
    <property type="term" value="P:DNA replication, synthesis of primer"/>
    <property type="evidence" value="ECO:0007669"/>
    <property type="project" value="UniProtKB-KW"/>
</dbReference>
<comment type="caution">
    <text evidence="11">The sequence shown here is derived from an EMBL/GenBank/DDBJ whole genome shotgun (WGS) entry which is preliminary data.</text>
</comment>
<keyword evidence="8" id="KW-0862">Zinc</keyword>
<evidence type="ECO:0000256" key="10">
    <source>
        <dbReference type="RuleBase" id="RU003514"/>
    </source>
</evidence>
<gene>
    <name evidence="11" type="ORF">PV328_004507</name>
</gene>
<reference evidence="11" key="2">
    <citation type="submission" date="2023-03" db="EMBL/GenBank/DDBJ databases">
        <authorList>
            <person name="Inwood S.N."/>
            <person name="Skelly J.G."/>
            <person name="Guhlin J."/>
            <person name="Harrop T.W.R."/>
            <person name="Goldson S.G."/>
            <person name="Dearden P.K."/>
        </authorList>
    </citation>
    <scope>NUCLEOTIDE SEQUENCE</scope>
    <source>
        <strain evidence="11">Irish</strain>
        <tissue evidence="11">Whole body</tissue>
    </source>
</reference>
<dbReference type="AlphaFoldDB" id="A0AA39FAM8"/>
<evidence type="ECO:0000256" key="1">
    <source>
        <dbReference type="ARBA" id="ARBA00009762"/>
    </source>
</evidence>
<dbReference type="GO" id="GO:0005658">
    <property type="term" value="C:alpha DNA polymerase:primase complex"/>
    <property type="evidence" value="ECO:0007669"/>
    <property type="project" value="UniProtKB-ARBA"/>
</dbReference>
<dbReference type="InterPro" id="IPR014052">
    <property type="entry name" value="DNA_primase_ssu_euk/arc"/>
</dbReference>
<dbReference type="FunFam" id="3.90.920.10:FF:000003">
    <property type="entry name" value="DNA primase"/>
    <property type="match status" value="1"/>
</dbReference>
<dbReference type="CDD" id="cd04860">
    <property type="entry name" value="AE_Prim_S"/>
    <property type="match status" value="1"/>
</dbReference>
<evidence type="ECO:0000256" key="9">
    <source>
        <dbReference type="ARBA" id="ARBA00023163"/>
    </source>
</evidence>
<name>A0AA39FAM8_9HYME</name>
<evidence type="ECO:0000256" key="8">
    <source>
        <dbReference type="ARBA" id="ARBA00022833"/>
    </source>
</evidence>
<keyword evidence="2 10" id="KW-0240">DNA-directed RNA polymerase</keyword>
<dbReference type="Gene3D" id="3.90.920.10">
    <property type="entry name" value="DNA primase, PRIM domain"/>
    <property type="match status" value="1"/>
</dbReference>
<keyword evidence="3 10" id="KW-0639">Primosome</keyword>
<keyword evidence="12" id="KW-1185">Reference proteome</keyword>
<dbReference type="EC" id="2.7.7.-" evidence="10"/>
<evidence type="ECO:0000313" key="12">
    <source>
        <dbReference type="Proteomes" id="UP001168990"/>
    </source>
</evidence>
<dbReference type="Pfam" id="PF01896">
    <property type="entry name" value="DNA_primase_S"/>
    <property type="match status" value="1"/>
</dbReference>
<protein>
    <recommendedName>
        <fullName evidence="10">DNA primase</fullName>
        <ecNumber evidence="10">2.7.7.-</ecNumber>
    </recommendedName>
</protein>
<dbReference type="GO" id="GO:0046872">
    <property type="term" value="F:metal ion binding"/>
    <property type="evidence" value="ECO:0007669"/>
    <property type="project" value="UniProtKB-KW"/>
</dbReference>
<keyword evidence="9" id="KW-0804">Transcription</keyword>
<evidence type="ECO:0000256" key="5">
    <source>
        <dbReference type="ARBA" id="ARBA00022695"/>
    </source>
</evidence>
<accession>A0AA39FAM8</accession>
<dbReference type="Proteomes" id="UP001168990">
    <property type="component" value="Unassembled WGS sequence"/>
</dbReference>
<organism evidence="11 12">
    <name type="scientific">Microctonus aethiopoides</name>
    <dbReference type="NCBI Taxonomy" id="144406"/>
    <lineage>
        <taxon>Eukaryota</taxon>
        <taxon>Metazoa</taxon>
        <taxon>Ecdysozoa</taxon>
        <taxon>Arthropoda</taxon>
        <taxon>Hexapoda</taxon>
        <taxon>Insecta</taxon>
        <taxon>Pterygota</taxon>
        <taxon>Neoptera</taxon>
        <taxon>Endopterygota</taxon>
        <taxon>Hymenoptera</taxon>
        <taxon>Apocrita</taxon>
        <taxon>Ichneumonoidea</taxon>
        <taxon>Braconidae</taxon>
        <taxon>Euphorinae</taxon>
        <taxon>Microctonus</taxon>
    </lineage>
</organism>
<dbReference type="GO" id="GO:0003899">
    <property type="term" value="F:DNA-directed RNA polymerase activity"/>
    <property type="evidence" value="ECO:0007669"/>
    <property type="project" value="InterPro"/>
</dbReference>
<keyword evidence="7" id="KW-0479">Metal-binding</keyword>
<dbReference type="SUPFAM" id="SSF56747">
    <property type="entry name" value="Prim-pol domain"/>
    <property type="match status" value="1"/>
</dbReference>
<dbReference type="PANTHER" id="PTHR10536">
    <property type="entry name" value="DNA PRIMASE SMALL SUBUNIT"/>
    <property type="match status" value="1"/>
</dbReference>
<dbReference type="InterPro" id="IPR002755">
    <property type="entry name" value="DNA_primase_S"/>
</dbReference>
<evidence type="ECO:0000256" key="4">
    <source>
        <dbReference type="ARBA" id="ARBA00022679"/>
    </source>
</evidence>
<dbReference type="EMBL" id="JAQQBS010001422">
    <property type="protein sequence ID" value="KAK0166055.1"/>
    <property type="molecule type" value="Genomic_DNA"/>
</dbReference>
<evidence type="ECO:0000313" key="11">
    <source>
        <dbReference type="EMBL" id="KAK0166055.1"/>
    </source>
</evidence>